<evidence type="ECO:0000256" key="1">
    <source>
        <dbReference type="SAM" id="MobiDB-lite"/>
    </source>
</evidence>
<dbReference type="EMBL" id="JACXAA010000001">
    <property type="protein sequence ID" value="MBD2752096.1"/>
    <property type="molecule type" value="Genomic_DNA"/>
</dbReference>
<name>A0A927GC53_9BACT</name>
<proteinExistence type="predicted"/>
<evidence type="ECO:0000313" key="2">
    <source>
        <dbReference type="EMBL" id="MBD2752096.1"/>
    </source>
</evidence>
<keyword evidence="3" id="KW-1185">Reference proteome</keyword>
<dbReference type="RefSeq" id="WP_191037711.1">
    <property type="nucleotide sequence ID" value="NZ_JACXAA010000001.1"/>
</dbReference>
<gene>
    <name evidence="2" type="ORF">IC230_04275</name>
</gene>
<accession>A0A927GC53</accession>
<evidence type="ECO:0008006" key="4">
    <source>
        <dbReference type="Google" id="ProtNLM"/>
    </source>
</evidence>
<dbReference type="AlphaFoldDB" id="A0A927GC53"/>
<reference evidence="2" key="1">
    <citation type="submission" date="2020-09" db="EMBL/GenBank/DDBJ databases">
        <authorList>
            <person name="Kim M.K."/>
        </authorList>
    </citation>
    <scope>NUCLEOTIDE SEQUENCE</scope>
    <source>
        <strain evidence="2">BT704</strain>
    </source>
</reference>
<comment type="caution">
    <text evidence="2">The sequence shown here is derived from an EMBL/GenBank/DDBJ whole genome shotgun (WGS) entry which is preliminary data.</text>
</comment>
<sequence>MSNKFNANALTEYSKSYARRVATDFYQQHATINGEQILSLTPITQINLLVISSLSDKWKADAEKFRSHYFDFAHADVQEALQHFMNVVSQHISVRREHLEPLLADATRRTIIMIFDPRAYFDEILRSQPEFMLTAAALKQITRFTKINQFIPAHITQRTKDKPFVYANQAIGYLDEALAQRGHELEHYDKYVALFSEKLPMDVSALLRSHVPDSIPTAPTRSFFDTVAEPAVPPAPLVPAEATPDTGKPAIPPQPEPIVETSTSKEEVREALQEISDHPKPETADMSASSGPKFLSGEPGPEPVAPISQPSQLPTGAISQPTVSESTQQITSVEPVTTLNDTLRETASAESPDSQVTTVAETFHRAPIESIARSISLNQKFRFINQLFNGNASAYNQAVEEIDTLQSYGEALDLISDQYASQYLWDMDSDEVSELVEILKRRFA</sequence>
<protein>
    <recommendedName>
        <fullName evidence="4">TerB-C domain-containing protein</fullName>
    </recommendedName>
</protein>
<dbReference type="Proteomes" id="UP000653797">
    <property type="component" value="Unassembled WGS sequence"/>
</dbReference>
<feature type="compositionally biased region" description="Basic and acidic residues" evidence="1">
    <location>
        <begin position="263"/>
        <end position="283"/>
    </location>
</feature>
<evidence type="ECO:0000313" key="3">
    <source>
        <dbReference type="Proteomes" id="UP000653797"/>
    </source>
</evidence>
<feature type="region of interest" description="Disordered" evidence="1">
    <location>
        <begin position="234"/>
        <end position="330"/>
    </location>
</feature>
<feature type="compositionally biased region" description="Polar residues" evidence="1">
    <location>
        <begin position="308"/>
        <end position="330"/>
    </location>
</feature>
<organism evidence="2 3">
    <name type="scientific">Spirosoma validum</name>
    <dbReference type="NCBI Taxonomy" id="2771355"/>
    <lineage>
        <taxon>Bacteria</taxon>
        <taxon>Pseudomonadati</taxon>
        <taxon>Bacteroidota</taxon>
        <taxon>Cytophagia</taxon>
        <taxon>Cytophagales</taxon>
        <taxon>Cytophagaceae</taxon>
        <taxon>Spirosoma</taxon>
    </lineage>
</organism>